<comment type="caution">
    <text evidence="1">The sequence shown here is derived from an EMBL/GenBank/DDBJ whole genome shotgun (WGS) entry which is preliminary data.</text>
</comment>
<name>A0AAE1CNE2_9GAST</name>
<gene>
    <name evidence="1" type="ORF">RRG08_044168</name>
</gene>
<proteinExistence type="predicted"/>
<accession>A0AAE1CNE2</accession>
<evidence type="ECO:0000313" key="2">
    <source>
        <dbReference type="Proteomes" id="UP001283361"/>
    </source>
</evidence>
<reference evidence="1" key="1">
    <citation type="journal article" date="2023" name="G3 (Bethesda)">
        <title>A reference genome for the long-term kleptoplast-retaining sea slug Elysia crispata morphotype clarki.</title>
        <authorList>
            <person name="Eastman K.E."/>
            <person name="Pendleton A.L."/>
            <person name="Shaikh M.A."/>
            <person name="Suttiyut T."/>
            <person name="Ogas R."/>
            <person name="Tomko P."/>
            <person name="Gavelis G."/>
            <person name="Widhalm J.R."/>
            <person name="Wisecaver J.H."/>
        </authorList>
    </citation>
    <scope>NUCLEOTIDE SEQUENCE</scope>
    <source>
        <strain evidence="1">ECLA1</strain>
    </source>
</reference>
<organism evidence="1 2">
    <name type="scientific">Elysia crispata</name>
    <name type="common">lettuce slug</name>
    <dbReference type="NCBI Taxonomy" id="231223"/>
    <lineage>
        <taxon>Eukaryota</taxon>
        <taxon>Metazoa</taxon>
        <taxon>Spiralia</taxon>
        <taxon>Lophotrochozoa</taxon>
        <taxon>Mollusca</taxon>
        <taxon>Gastropoda</taxon>
        <taxon>Heterobranchia</taxon>
        <taxon>Euthyneura</taxon>
        <taxon>Panpulmonata</taxon>
        <taxon>Sacoglossa</taxon>
        <taxon>Placobranchoidea</taxon>
        <taxon>Plakobranchidae</taxon>
        <taxon>Elysia</taxon>
    </lineage>
</organism>
<evidence type="ECO:0000313" key="1">
    <source>
        <dbReference type="EMBL" id="KAK3721155.1"/>
    </source>
</evidence>
<dbReference type="EMBL" id="JAWDGP010007400">
    <property type="protein sequence ID" value="KAK3721155.1"/>
    <property type="molecule type" value="Genomic_DNA"/>
</dbReference>
<sequence>MGAGSSPCRLVKSHATLLDVQVPMSPHCPQDNLLREFEPEQLCSQIELDPSLAGQGHEPSECEFYRSRVERVSHTASQQQAESGDIE</sequence>
<dbReference type="Proteomes" id="UP001283361">
    <property type="component" value="Unassembled WGS sequence"/>
</dbReference>
<protein>
    <submittedName>
        <fullName evidence="1">Uncharacterized protein</fullName>
    </submittedName>
</protein>
<dbReference type="AlphaFoldDB" id="A0AAE1CNE2"/>
<keyword evidence="2" id="KW-1185">Reference proteome</keyword>